<feature type="non-terminal residue" evidence="1">
    <location>
        <position position="1"/>
    </location>
</feature>
<dbReference type="Proteomes" id="UP000685013">
    <property type="component" value="Chromosome 15"/>
</dbReference>
<proteinExistence type="predicted"/>
<dbReference type="EMBL" id="JAGKQH010000015">
    <property type="protein sequence ID" value="KAG6579181.1"/>
    <property type="molecule type" value="Genomic_DNA"/>
</dbReference>
<reference evidence="1 2" key="1">
    <citation type="journal article" date="2021" name="Hortic Res">
        <title>The domestication of Cucurbita argyrosperma as revealed by the genome of its wild relative.</title>
        <authorList>
            <person name="Barrera-Redondo J."/>
            <person name="Sanchez-de la Vega G."/>
            <person name="Aguirre-Liguori J.A."/>
            <person name="Castellanos-Morales G."/>
            <person name="Gutierrez-Guerrero Y.T."/>
            <person name="Aguirre-Dugua X."/>
            <person name="Aguirre-Planter E."/>
            <person name="Tenaillon M.I."/>
            <person name="Lira-Saade R."/>
            <person name="Eguiarte L.E."/>
        </authorList>
    </citation>
    <scope>NUCLEOTIDE SEQUENCE [LARGE SCALE GENOMIC DNA]</scope>
    <source>
        <strain evidence="1">JBR-2021</strain>
    </source>
</reference>
<organism evidence="1 2">
    <name type="scientific">Cucurbita argyrosperma subsp. sororia</name>
    <dbReference type="NCBI Taxonomy" id="37648"/>
    <lineage>
        <taxon>Eukaryota</taxon>
        <taxon>Viridiplantae</taxon>
        <taxon>Streptophyta</taxon>
        <taxon>Embryophyta</taxon>
        <taxon>Tracheophyta</taxon>
        <taxon>Spermatophyta</taxon>
        <taxon>Magnoliopsida</taxon>
        <taxon>eudicotyledons</taxon>
        <taxon>Gunneridae</taxon>
        <taxon>Pentapetalae</taxon>
        <taxon>rosids</taxon>
        <taxon>fabids</taxon>
        <taxon>Cucurbitales</taxon>
        <taxon>Cucurbitaceae</taxon>
        <taxon>Cucurbiteae</taxon>
        <taxon>Cucurbita</taxon>
    </lineage>
</organism>
<comment type="caution">
    <text evidence="1">The sequence shown here is derived from an EMBL/GenBank/DDBJ whole genome shotgun (WGS) entry which is preliminary data.</text>
</comment>
<keyword evidence="2" id="KW-1185">Reference proteome</keyword>
<accession>A0AAV6MDH6</accession>
<sequence length="82" mass="9251">MESHKQKVEAVSTLLCFVNGGGAYFHSGSICGGPSSSSIISAHHWLHFPSFVIPRRNCGRSFQKESERAQECCRFFRLALFW</sequence>
<name>A0AAV6MDH6_9ROSI</name>
<dbReference type="AlphaFoldDB" id="A0AAV6MDH6"/>
<evidence type="ECO:0000313" key="1">
    <source>
        <dbReference type="EMBL" id="KAG6579181.1"/>
    </source>
</evidence>
<evidence type="ECO:0000313" key="2">
    <source>
        <dbReference type="Proteomes" id="UP000685013"/>
    </source>
</evidence>
<gene>
    <name evidence="1" type="ORF">SDJN03_23629</name>
</gene>
<protein>
    <submittedName>
        <fullName evidence="1">Uncharacterized protein</fullName>
    </submittedName>
</protein>